<dbReference type="EMBL" id="JARMAB010000011">
    <property type="protein sequence ID" value="MED1203110.1"/>
    <property type="molecule type" value="Genomic_DNA"/>
</dbReference>
<accession>A0ABU6MEK9</accession>
<dbReference type="Pfam" id="PF07508">
    <property type="entry name" value="Recombinase"/>
    <property type="match status" value="1"/>
</dbReference>
<dbReference type="Pfam" id="PF13408">
    <property type="entry name" value="Zn_ribbon_recom"/>
    <property type="match status" value="1"/>
</dbReference>
<reference evidence="3 4" key="1">
    <citation type="submission" date="2023-03" db="EMBL/GenBank/DDBJ databases">
        <title>Bacillus Genome Sequencing.</title>
        <authorList>
            <person name="Dunlap C."/>
        </authorList>
    </citation>
    <scope>NUCLEOTIDE SEQUENCE [LARGE SCALE GENOMIC DNA]</scope>
    <source>
        <strain evidence="3 4">B-23453</strain>
    </source>
</reference>
<dbReference type="PANTHER" id="PTHR30461">
    <property type="entry name" value="DNA-INVERTASE FROM LAMBDOID PROPHAGE"/>
    <property type="match status" value="1"/>
</dbReference>
<dbReference type="InterPro" id="IPR011109">
    <property type="entry name" value="DNA_bind_recombinase_dom"/>
</dbReference>
<dbReference type="Pfam" id="PF00239">
    <property type="entry name" value="Resolvase"/>
    <property type="match status" value="1"/>
</dbReference>
<dbReference type="CDD" id="cd00338">
    <property type="entry name" value="Ser_Recombinase"/>
    <property type="match status" value="1"/>
</dbReference>
<dbReference type="Proteomes" id="UP001341444">
    <property type="component" value="Unassembled WGS sequence"/>
</dbReference>
<dbReference type="RefSeq" id="WP_232317611.1">
    <property type="nucleotide sequence ID" value="NZ_JARMAB010000011.1"/>
</dbReference>
<feature type="domain" description="Recombinase" evidence="2">
    <location>
        <begin position="173"/>
        <end position="297"/>
    </location>
</feature>
<dbReference type="Gene3D" id="3.90.1750.20">
    <property type="entry name" value="Putative Large Serine Recombinase, Chain B, Domain 2"/>
    <property type="match status" value="1"/>
</dbReference>
<dbReference type="Gene3D" id="3.40.50.1390">
    <property type="entry name" value="Resolvase, N-terminal catalytic domain"/>
    <property type="match status" value="1"/>
</dbReference>
<protein>
    <submittedName>
        <fullName evidence="3">Recombinase family protein</fullName>
    </submittedName>
</protein>
<evidence type="ECO:0000313" key="3">
    <source>
        <dbReference type="EMBL" id="MED1203110.1"/>
    </source>
</evidence>
<sequence length="539" mass="63037">MHNSLTEGDEMKRVWCLYRVSTKKQVNIDDDIPMQRNACHQYVKSKKDWAITKELSEKGVSGWSKKINERDALNRIKEGAKKGEFDILLVFMFDRLGRREDETPLVVSFLNENNVEVWSVQEGKRKIDTHSDKLLNYLSFWLSDNESHKTSIRVRESKKQLSERGYFQGGAVPYGYKLIDTEKSHWKNRDKCMKELAINEAEAEVVKLIFSLYIDRHMGYRKIVDFLNAKGYRTRSARLFGVSTIQGIMDNPVYIGRKRYKSFDHEFLEQPYNDKLRMLSDERFKKAADLKNKRREKIKDQNKEGIPLAGKLLFSGLAYCKFCGSKLSGNYLYRKHRAKDQGQYDTNVIYRYRCPLNKGGNNGNHERSIWGAKKYDTLIIDQIKAVIRTSDLSPFIVHALSQKKTKQKRIERNIMNLEREYGHLSKQLNRLYAEIANSLRGESPFAPDQLSLAIEEVNRKITENNTNTQSLKREMETETVYESATHNLVNEIDKWEEKFDYADDELKKALLSQIIERVYLGKDEISIEFKCMLEAFIEG</sequence>
<comment type="caution">
    <text evidence="3">The sequence shown here is derived from an EMBL/GenBank/DDBJ whole genome shotgun (WGS) entry which is preliminary data.</text>
</comment>
<feature type="coiled-coil region" evidence="1">
    <location>
        <begin position="400"/>
        <end position="474"/>
    </location>
</feature>
<dbReference type="SUPFAM" id="SSF53041">
    <property type="entry name" value="Resolvase-like"/>
    <property type="match status" value="1"/>
</dbReference>
<evidence type="ECO:0000256" key="1">
    <source>
        <dbReference type="SAM" id="Coils"/>
    </source>
</evidence>
<evidence type="ECO:0000259" key="2">
    <source>
        <dbReference type="PROSITE" id="PS51737"/>
    </source>
</evidence>
<dbReference type="PANTHER" id="PTHR30461:SF23">
    <property type="entry name" value="DNA RECOMBINASE-RELATED"/>
    <property type="match status" value="1"/>
</dbReference>
<dbReference type="InterPro" id="IPR036162">
    <property type="entry name" value="Resolvase-like_N_sf"/>
</dbReference>
<name>A0ABU6MEK9_9BACI</name>
<keyword evidence="1" id="KW-0175">Coiled coil</keyword>
<dbReference type="InterPro" id="IPR025827">
    <property type="entry name" value="Zn_ribbon_recom_dom"/>
</dbReference>
<organism evidence="3 4">
    <name type="scientific">Heyndrickxia acidicola</name>
    <dbReference type="NCBI Taxonomy" id="209389"/>
    <lineage>
        <taxon>Bacteria</taxon>
        <taxon>Bacillati</taxon>
        <taxon>Bacillota</taxon>
        <taxon>Bacilli</taxon>
        <taxon>Bacillales</taxon>
        <taxon>Bacillaceae</taxon>
        <taxon>Heyndrickxia</taxon>
    </lineage>
</organism>
<dbReference type="InterPro" id="IPR006119">
    <property type="entry name" value="Resolv_N"/>
</dbReference>
<dbReference type="SMART" id="SM00857">
    <property type="entry name" value="Resolvase"/>
    <property type="match status" value="1"/>
</dbReference>
<keyword evidence="4" id="KW-1185">Reference proteome</keyword>
<dbReference type="InterPro" id="IPR038109">
    <property type="entry name" value="DNA_bind_recomb_sf"/>
</dbReference>
<dbReference type="InterPro" id="IPR050639">
    <property type="entry name" value="SSR_resolvase"/>
</dbReference>
<gene>
    <name evidence="3" type="ORF">P4T90_08460</name>
</gene>
<dbReference type="PROSITE" id="PS51737">
    <property type="entry name" value="RECOMBINASE_DNA_BIND"/>
    <property type="match status" value="1"/>
</dbReference>
<evidence type="ECO:0000313" key="4">
    <source>
        <dbReference type="Proteomes" id="UP001341444"/>
    </source>
</evidence>
<proteinExistence type="predicted"/>